<evidence type="ECO:0000256" key="20">
    <source>
        <dbReference type="ARBA" id="ARBA00023264"/>
    </source>
</evidence>
<feature type="transmembrane region" description="Helical" evidence="21">
    <location>
        <begin position="35"/>
        <end position="55"/>
    </location>
</feature>
<keyword evidence="23" id="KW-1185">Reference proteome</keyword>
<dbReference type="PANTHER" id="PTHR34299:SF1">
    <property type="entry name" value="DIACYLGLYCEROL KINASE"/>
    <property type="match status" value="1"/>
</dbReference>
<evidence type="ECO:0000256" key="7">
    <source>
        <dbReference type="ARBA" id="ARBA00022516"/>
    </source>
</evidence>
<proteinExistence type="inferred from homology"/>
<dbReference type="EMBL" id="JBCGCU010000008">
    <property type="protein sequence ID" value="MEM0515470.1"/>
    <property type="molecule type" value="Genomic_DNA"/>
</dbReference>
<keyword evidence="7" id="KW-0444">Lipid biosynthesis</keyword>
<dbReference type="InterPro" id="IPR036945">
    <property type="entry name" value="DAGK_sf"/>
</dbReference>
<sequence>MQVNSNKPNGQGIGRLFKALRCTYLGLSAAIKEEAAFRQELALALLLLPLSFIIATDIMHWLALVVVLLLVLIVELINSAIEALTDRVSTDMHVLSGRAKDMGSAAVTLSLLIAALVWGVSLYQYITGVL</sequence>
<evidence type="ECO:0000256" key="10">
    <source>
        <dbReference type="ARBA" id="ARBA00022692"/>
    </source>
</evidence>
<keyword evidence="8 21" id="KW-0997">Cell inner membrane</keyword>
<evidence type="ECO:0000256" key="16">
    <source>
        <dbReference type="ARBA" id="ARBA00022989"/>
    </source>
</evidence>
<comment type="function">
    <text evidence="21">Catalyzes the ATP-dependent phosphorylation of sn-l,2-diacylglycerol (DAG) to phosphatidic acid. Involved in the recycling of diacylglycerol produced as a by-product during membrane-derived oligosaccharide (MDO) biosynthesis.</text>
</comment>
<dbReference type="EC" id="2.7.1.107" evidence="4 21"/>
<dbReference type="RefSeq" id="WP_342678138.1">
    <property type="nucleotide sequence ID" value="NZ_JBCGCU010000008.1"/>
</dbReference>
<evidence type="ECO:0000256" key="18">
    <source>
        <dbReference type="ARBA" id="ARBA00023136"/>
    </source>
</evidence>
<evidence type="ECO:0000256" key="4">
    <source>
        <dbReference type="ARBA" id="ARBA00012133"/>
    </source>
</evidence>
<evidence type="ECO:0000256" key="3">
    <source>
        <dbReference type="ARBA" id="ARBA00005967"/>
    </source>
</evidence>
<keyword evidence="13 21" id="KW-0418">Kinase</keyword>
<feature type="transmembrane region" description="Helical" evidence="21">
    <location>
        <begin position="102"/>
        <end position="126"/>
    </location>
</feature>
<comment type="cofactor">
    <cofactor evidence="1">
        <name>Mg(2+)</name>
        <dbReference type="ChEBI" id="CHEBI:18420"/>
    </cofactor>
</comment>
<dbReference type="InterPro" id="IPR000829">
    <property type="entry name" value="DAGK"/>
</dbReference>
<name>A0ABU9MWM3_9GAMM</name>
<evidence type="ECO:0000256" key="19">
    <source>
        <dbReference type="ARBA" id="ARBA00023209"/>
    </source>
</evidence>
<evidence type="ECO:0000256" key="17">
    <source>
        <dbReference type="ARBA" id="ARBA00023098"/>
    </source>
</evidence>
<keyword evidence="6" id="KW-1003">Cell membrane</keyword>
<evidence type="ECO:0000256" key="8">
    <source>
        <dbReference type="ARBA" id="ARBA00022519"/>
    </source>
</evidence>
<evidence type="ECO:0000256" key="6">
    <source>
        <dbReference type="ARBA" id="ARBA00022475"/>
    </source>
</evidence>
<keyword evidence="9 21" id="KW-0808">Transferase</keyword>
<feature type="transmembrane region" description="Helical" evidence="21">
    <location>
        <begin position="61"/>
        <end position="81"/>
    </location>
</feature>
<comment type="similarity">
    <text evidence="3 21">Belongs to the bacterial diacylglycerol kinase family.</text>
</comment>
<keyword evidence="20 21" id="KW-1208">Phospholipid metabolism</keyword>
<evidence type="ECO:0000256" key="1">
    <source>
        <dbReference type="ARBA" id="ARBA00001946"/>
    </source>
</evidence>
<organism evidence="22 23">
    <name type="scientific">Pseudoalteromonas qingdaonensis</name>
    <dbReference type="NCBI Taxonomy" id="3131913"/>
    <lineage>
        <taxon>Bacteria</taxon>
        <taxon>Pseudomonadati</taxon>
        <taxon>Pseudomonadota</taxon>
        <taxon>Gammaproteobacteria</taxon>
        <taxon>Alteromonadales</taxon>
        <taxon>Pseudoalteromonadaceae</taxon>
        <taxon>Pseudoalteromonas</taxon>
    </lineage>
</organism>
<keyword evidence="11" id="KW-0479">Metal-binding</keyword>
<dbReference type="CDD" id="cd14264">
    <property type="entry name" value="DAGK_IM"/>
    <property type="match status" value="1"/>
</dbReference>
<keyword evidence="18 21" id="KW-0472">Membrane</keyword>
<evidence type="ECO:0000256" key="14">
    <source>
        <dbReference type="ARBA" id="ARBA00022840"/>
    </source>
</evidence>
<protein>
    <recommendedName>
        <fullName evidence="5 21">Diacylglycerol kinase</fullName>
        <ecNumber evidence="4 21">2.7.1.107</ecNumber>
    </recommendedName>
</protein>
<evidence type="ECO:0000256" key="21">
    <source>
        <dbReference type="RuleBase" id="RU363065"/>
    </source>
</evidence>
<keyword evidence="15" id="KW-0460">Magnesium</keyword>
<evidence type="ECO:0000256" key="13">
    <source>
        <dbReference type="ARBA" id="ARBA00022777"/>
    </source>
</evidence>
<gene>
    <name evidence="22" type="ORF">WCN91_08610</name>
</gene>
<dbReference type="PANTHER" id="PTHR34299">
    <property type="entry name" value="DIACYLGLYCEROL KINASE"/>
    <property type="match status" value="1"/>
</dbReference>
<keyword evidence="19" id="KW-0594">Phospholipid biosynthesis</keyword>
<dbReference type="InterPro" id="IPR033718">
    <property type="entry name" value="DAGK_prok"/>
</dbReference>
<evidence type="ECO:0000313" key="22">
    <source>
        <dbReference type="EMBL" id="MEM0515470.1"/>
    </source>
</evidence>
<dbReference type="GO" id="GO:0004143">
    <property type="term" value="F:ATP-dependent diacylglycerol kinase activity"/>
    <property type="evidence" value="ECO:0007669"/>
    <property type="project" value="UniProtKB-EC"/>
</dbReference>
<evidence type="ECO:0000256" key="12">
    <source>
        <dbReference type="ARBA" id="ARBA00022741"/>
    </source>
</evidence>
<comment type="caution">
    <text evidence="22">The sequence shown here is derived from an EMBL/GenBank/DDBJ whole genome shotgun (WGS) entry which is preliminary data.</text>
</comment>
<keyword evidence="12 21" id="KW-0547">Nucleotide-binding</keyword>
<dbReference type="Pfam" id="PF01219">
    <property type="entry name" value="DAGK_prokar"/>
    <property type="match status" value="1"/>
</dbReference>
<comment type="catalytic activity">
    <reaction evidence="21">
        <text>a 1,2-diacyl-sn-glycerol + ATP = a 1,2-diacyl-sn-glycero-3-phosphate + ADP + H(+)</text>
        <dbReference type="Rhea" id="RHEA:10272"/>
        <dbReference type="ChEBI" id="CHEBI:15378"/>
        <dbReference type="ChEBI" id="CHEBI:17815"/>
        <dbReference type="ChEBI" id="CHEBI:30616"/>
        <dbReference type="ChEBI" id="CHEBI:58608"/>
        <dbReference type="ChEBI" id="CHEBI:456216"/>
        <dbReference type="EC" id="2.7.1.107"/>
    </reaction>
</comment>
<evidence type="ECO:0000313" key="23">
    <source>
        <dbReference type="Proteomes" id="UP001447008"/>
    </source>
</evidence>
<evidence type="ECO:0000256" key="5">
    <source>
        <dbReference type="ARBA" id="ARBA00017575"/>
    </source>
</evidence>
<reference evidence="22 23" key="1">
    <citation type="submission" date="2024-03" db="EMBL/GenBank/DDBJ databases">
        <title>Pseudoalteromonas qingdaonensis sp. nov., isolated from the intestines of marine benthic organisms.</title>
        <authorList>
            <person name="Lin X."/>
            <person name="Fang S."/>
            <person name="Hu X."/>
        </authorList>
    </citation>
    <scope>NUCLEOTIDE SEQUENCE [LARGE SCALE GENOMIC DNA]</scope>
    <source>
        <strain evidence="22 23">YIC-827</strain>
    </source>
</reference>
<keyword evidence="17 21" id="KW-0443">Lipid metabolism</keyword>
<evidence type="ECO:0000256" key="9">
    <source>
        <dbReference type="ARBA" id="ARBA00022679"/>
    </source>
</evidence>
<comment type="subcellular location">
    <subcellularLocation>
        <location evidence="2 21">Cell inner membrane</location>
        <topology evidence="2 21">Multi-pass membrane protein</topology>
    </subcellularLocation>
</comment>
<evidence type="ECO:0000256" key="11">
    <source>
        <dbReference type="ARBA" id="ARBA00022723"/>
    </source>
</evidence>
<accession>A0ABU9MWM3</accession>
<dbReference type="Proteomes" id="UP001447008">
    <property type="component" value="Unassembled WGS sequence"/>
</dbReference>
<keyword evidence="16 21" id="KW-1133">Transmembrane helix</keyword>
<keyword evidence="10 21" id="KW-0812">Transmembrane</keyword>
<evidence type="ECO:0000256" key="15">
    <source>
        <dbReference type="ARBA" id="ARBA00022842"/>
    </source>
</evidence>
<keyword evidence="14 21" id="KW-0067">ATP-binding</keyword>
<dbReference type="Gene3D" id="1.10.287.3610">
    <property type="match status" value="1"/>
</dbReference>
<evidence type="ECO:0000256" key="2">
    <source>
        <dbReference type="ARBA" id="ARBA00004429"/>
    </source>
</evidence>